<evidence type="ECO:0000256" key="1">
    <source>
        <dbReference type="ARBA" id="ARBA00008918"/>
    </source>
</evidence>
<comment type="similarity">
    <text evidence="1">Belongs to the ribosome association toxin RatA family.</text>
</comment>
<protein>
    <submittedName>
        <fullName evidence="3">Cyclase</fullName>
    </submittedName>
</protein>
<dbReference type="CDD" id="cd08866">
    <property type="entry name" value="SRPBCC_11"/>
    <property type="match status" value="1"/>
</dbReference>
<evidence type="ECO:0000313" key="3">
    <source>
        <dbReference type="EMBL" id="HED30828.1"/>
    </source>
</evidence>
<dbReference type="SUPFAM" id="SSF55961">
    <property type="entry name" value="Bet v1-like"/>
    <property type="match status" value="1"/>
</dbReference>
<dbReference type="Pfam" id="PF03364">
    <property type="entry name" value="Polyketide_cyc"/>
    <property type="match status" value="1"/>
</dbReference>
<organism evidence="3">
    <name type="scientific">Prosthecochloris aestuarii</name>
    <dbReference type="NCBI Taxonomy" id="1102"/>
    <lineage>
        <taxon>Bacteria</taxon>
        <taxon>Pseudomonadati</taxon>
        <taxon>Chlorobiota</taxon>
        <taxon>Chlorobiia</taxon>
        <taxon>Chlorobiales</taxon>
        <taxon>Chlorobiaceae</taxon>
        <taxon>Prosthecochloris</taxon>
    </lineage>
</organism>
<comment type="caution">
    <text evidence="3">The sequence shown here is derived from an EMBL/GenBank/DDBJ whole genome shotgun (WGS) entry which is preliminary data.</text>
</comment>
<dbReference type="InterPro" id="IPR005031">
    <property type="entry name" value="COQ10_START"/>
</dbReference>
<sequence>MDEHKPHSLSNRERDLLDGHPRIELSYRENDIIHAEGAILINTPASVVWNLLADYNNLSSTIPKVIESRLVEDRGSYKVIDQTGRSGILFIEKSVHIVLRVKEEYPRQLCFDIIEGDFTVYKGFWTFKPGRSDNETFVSWQADVKPSFFAPPFLVSFVQHQDLPVVLRAIKKLAESRFTENRKIGN</sequence>
<dbReference type="EMBL" id="DSBW01000085">
    <property type="protein sequence ID" value="HED30828.1"/>
    <property type="molecule type" value="Genomic_DNA"/>
</dbReference>
<evidence type="ECO:0000259" key="2">
    <source>
        <dbReference type="Pfam" id="PF03364"/>
    </source>
</evidence>
<accession>A0A831SRQ4</accession>
<dbReference type="InterPro" id="IPR023393">
    <property type="entry name" value="START-like_dom_sf"/>
</dbReference>
<dbReference type="PANTHER" id="PTHR34060">
    <property type="entry name" value="POLYKETIDE CYCLASE / DEHYDRASE AND LIPID TRANSPORT PROTEIN"/>
    <property type="match status" value="1"/>
</dbReference>
<dbReference type="Gene3D" id="3.30.530.20">
    <property type="match status" value="1"/>
</dbReference>
<feature type="domain" description="Coenzyme Q-binding protein COQ10 START" evidence="2">
    <location>
        <begin position="41"/>
        <end position="170"/>
    </location>
</feature>
<name>A0A831SRQ4_PROAE</name>
<reference evidence="3" key="1">
    <citation type="journal article" date="2020" name="mSystems">
        <title>Genome- and Community-Level Interaction Insights into Carbon Utilization and Element Cycling Functions of Hydrothermarchaeota in Hydrothermal Sediment.</title>
        <authorList>
            <person name="Zhou Z."/>
            <person name="Liu Y."/>
            <person name="Xu W."/>
            <person name="Pan J."/>
            <person name="Luo Z.H."/>
            <person name="Li M."/>
        </authorList>
    </citation>
    <scope>NUCLEOTIDE SEQUENCE [LARGE SCALE GENOMIC DNA]</scope>
    <source>
        <strain evidence="3">SpSt-1181</strain>
    </source>
</reference>
<dbReference type="Proteomes" id="UP000886335">
    <property type="component" value="Unassembled WGS sequence"/>
</dbReference>
<dbReference type="AlphaFoldDB" id="A0A831SRQ4"/>
<proteinExistence type="inferred from homology"/>
<gene>
    <name evidence="3" type="ORF">ENN50_03915</name>
</gene>
<dbReference type="PANTHER" id="PTHR34060:SF1">
    <property type="entry name" value="POLYKETIDE CYCLASE _ DEHYDRASE AND LIPID TRANSPORT PROTEIN"/>
    <property type="match status" value="1"/>
</dbReference>